<evidence type="ECO:0000259" key="1">
    <source>
        <dbReference type="Pfam" id="PF03358"/>
    </source>
</evidence>
<dbReference type="PANTHER" id="PTHR43741:SF4">
    <property type="entry name" value="FMN-DEPENDENT NADH:QUINONE OXIDOREDUCTASE"/>
    <property type="match status" value="1"/>
</dbReference>
<dbReference type="PANTHER" id="PTHR43741">
    <property type="entry name" value="FMN-DEPENDENT NADH-AZOREDUCTASE 1"/>
    <property type="match status" value="1"/>
</dbReference>
<dbReference type="Gene3D" id="3.40.50.360">
    <property type="match status" value="1"/>
</dbReference>
<protein>
    <recommendedName>
        <fullName evidence="1">NADPH-dependent FMN reductase-like domain-containing protein</fullName>
    </recommendedName>
</protein>
<dbReference type="HOGENOM" id="CLU_050993_1_1_12"/>
<dbReference type="AlphaFoldDB" id="A0A0F6MQ78"/>
<dbReference type="Pfam" id="PF03358">
    <property type="entry name" value="FMN_red"/>
    <property type="match status" value="1"/>
</dbReference>
<dbReference type="InterPro" id="IPR050104">
    <property type="entry name" value="FMN-dep_NADH:Q_OxRdtase_AzoR1"/>
</dbReference>
<dbReference type="SUPFAM" id="SSF52218">
    <property type="entry name" value="Flavoproteins"/>
    <property type="match status" value="1"/>
</dbReference>
<dbReference type="Proteomes" id="UP000011701">
    <property type="component" value="Chromosome"/>
</dbReference>
<dbReference type="GO" id="GO:0016491">
    <property type="term" value="F:oxidoreductase activity"/>
    <property type="evidence" value="ECO:0007669"/>
    <property type="project" value="InterPro"/>
</dbReference>
<name>A0A0F6MQ78_TREDN</name>
<proteinExistence type="predicted"/>
<accession>A0A0F6MQ78</accession>
<dbReference type="PATRIC" id="fig|999434.4.peg.622"/>
<evidence type="ECO:0000313" key="2">
    <source>
        <dbReference type="EMBL" id="EMB23459.1"/>
    </source>
</evidence>
<reference evidence="2" key="1">
    <citation type="submission" date="2012-01" db="EMBL/GenBank/DDBJ databases">
        <title>The Genome Sequence of Treponema denticola OTK.</title>
        <authorList>
            <consortium name="The Broad Institute Genome Sequencing Platform"/>
            <person name="Earl A."/>
            <person name="Ward D."/>
            <person name="Feldgarden M."/>
            <person name="Gevers D."/>
            <person name="Blanton J.M."/>
            <person name="Fenno C.J."/>
            <person name="Baranova O.V."/>
            <person name="Mathney J."/>
            <person name="Dewhirst F.E."/>
            <person name="Izard J."/>
            <person name="Young S.K."/>
            <person name="Zeng Q."/>
            <person name="Gargeya S."/>
            <person name="Fitzgerald M."/>
            <person name="Haas B."/>
            <person name="Abouelleil A."/>
            <person name="Alvarado L."/>
            <person name="Arachchi H.M."/>
            <person name="Berlin A."/>
            <person name="Chapman S.B."/>
            <person name="Gearin G."/>
            <person name="Goldberg J."/>
            <person name="Griggs A."/>
            <person name="Gujja S."/>
            <person name="Hansen M."/>
            <person name="Heiman D."/>
            <person name="Howarth C."/>
            <person name="Larimer J."/>
            <person name="Lui A."/>
            <person name="MacDonald P.J.P."/>
            <person name="McCowen C."/>
            <person name="Montmayeur A."/>
            <person name="Murphy C."/>
            <person name="Neiman D."/>
            <person name="Pearson M."/>
            <person name="Priest M."/>
            <person name="Roberts A."/>
            <person name="Saif S."/>
            <person name="Shea T."/>
            <person name="Sisk P."/>
            <person name="Stolte C."/>
            <person name="Sykes S."/>
            <person name="Wortman J."/>
            <person name="Nusbaum C."/>
            <person name="Birren B."/>
        </authorList>
    </citation>
    <scope>NUCLEOTIDE SEQUENCE [LARGE SCALE GENOMIC DNA]</scope>
    <source>
        <strain evidence="2">OTK</strain>
    </source>
</reference>
<dbReference type="InterPro" id="IPR005025">
    <property type="entry name" value="FMN_Rdtase-like_dom"/>
</dbReference>
<comment type="caution">
    <text evidence="2">The sequence shown here is derived from an EMBL/GenBank/DDBJ whole genome shotgun (WGS) entry which is preliminary data.</text>
</comment>
<dbReference type="RefSeq" id="WP_002690941.1">
    <property type="nucleotide sequence ID" value="NZ_CM001797.1"/>
</dbReference>
<gene>
    <name evidence="2" type="ORF">HMPREF9723_00597</name>
</gene>
<dbReference type="EMBL" id="AGDY01000004">
    <property type="protein sequence ID" value="EMB23459.1"/>
    <property type="molecule type" value="Genomic_DNA"/>
</dbReference>
<sequence>MKIVIIHGQSHKGSTYNSSRMLADKLGGEVSEFFLPKDFNHFCIGCGNCFTKGESMCPHFEQLQPITNAIDESDIIILASPVYVYHVTGSMKAFLDHYGYRWMVHRPSESMFSKQAVCVSTAAGAGMKKANKDMADSTFFWGCAKTYKLGIAVWETDWKRVDEKIKSKIDRQTTTLSNKIKSNYTMVRPSIKTRILFNIMRIIQKKGWNERDKTYWQEKGWIAKNRPWK</sequence>
<dbReference type="InterPro" id="IPR029039">
    <property type="entry name" value="Flavoprotein-like_sf"/>
</dbReference>
<organism evidence="2">
    <name type="scientific">Treponema denticola OTK</name>
    <dbReference type="NCBI Taxonomy" id="999434"/>
    <lineage>
        <taxon>Bacteria</taxon>
        <taxon>Pseudomonadati</taxon>
        <taxon>Spirochaetota</taxon>
        <taxon>Spirochaetia</taxon>
        <taxon>Spirochaetales</taxon>
        <taxon>Treponemataceae</taxon>
        <taxon>Treponema</taxon>
    </lineage>
</organism>
<feature type="domain" description="NADPH-dependent FMN reductase-like" evidence="1">
    <location>
        <begin position="1"/>
        <end position="136"/>
    </location>
</feature>